<dbReference type="InterPro" id="IPR012312">
    <property type="entry name" value="Hemerythrin-like"/>
</dbReference>
<dbReference type="Pfam" id="PF01814">
    <property type="entry name" value="Hemerythrin"/>
    <property type="match status" value="1"/>
</dbReference>
<keyword evidence="2" id="KW-0479">Metal-binding</keyword>
<keyword evidence="3" id="KW-0408">Iron</keyword>
<evidence type="ECO:0000256" key="1">
    <source>
        <dbReference type="ARBA" id="ARBA00010587"/>
    </source>
</evidence>
<feature type="compositionally biased region" description="Low complexity" evidence="4">
    <location>
        <begin position="123"/>
        <end position="142"/>
    </location>
</feature>
<feature type="compositionally biased region" description="Low complexity" evidence="4">
    <location>
        <begin position="150"/>
        <end position="164"/>
    </location>
</feature>
<evidence type="ECO:0000256" key="3">
    <source>
        <dbReference type="ARBA" id="ARBA00023004"/>
    </source>
</evidence>
<organism evidence="6">
    <name type="scientific">Pseudo-nitzschia australis</name>
    <dbReference type="NCBI Taxonomy" id="44445"/>
    <lineage>
        <taxon>Eukaryota</taxon>
        <taxon>Sar</taxon>
        <taxon>Stramenopiles</taxon>
        <taxon>Ochrophyta</taxon>
        <taxon>Bacillariophyta</taxon>
        <taxon>Bacillariophyceae</taxon>
        <taxon>Bacillariophycidae</taxon>
        <taxon>Bacillariales</taxon>
        <taxon>Bacillariaceae</taxon>
        <taxon>Pseudo-nitzschia</taxon>
    </lineage>
</organism>
<dbReference type="Gene3D" id="1.20.120.50">
    <property type="entry name" value="Hemerythrin-like"/>
    <property type="match status" value="1"/>
</dbReference>
<name>A0A6U9ZBN9_9STRA</name>
<dbReference type="InterPro" id="IPR035938">
    <property type="entry name" value="Hemerythrin-like_sf"/>
</dbReference>
<sequence>MQKWAATIPSVQFACVCVESAQVAAAFHRMFRFDEAPLLVNCYIPSRNYMPVGYGQLGCSGFVVSDAKGNFVSRKTMAYLQHGERAFGFVESLLEDLVPDLYGVNDHCNYSNQHSNINGNGNGNSNDSDNNNDNDSNNNNSNKQKRKTATKATTATTTSATRTTIKPPESVGVDAMDEEHRICTDSFNRAAKDPTVETLEELHDILKSHFDHEEELISKHTSSKGSFSSLDSHRMDHQRILRIAAAELGRVAAAATTSSCTTLPDACGMTQGGRKE</sequence>
<evidence type="ECO:0000313" key="6">
    <source>
        <dbReference type="EMBL" id="CAE0719115.1"/>
    </source>
</evidence>
<dbReference type="EMBL" id="HBIX01016418">
    <property type="protein sequence ID" value="CAE0719116.1"/>
    <property type="molecule type" value="Transcribed_RNA"/>
</dbReference>
<reference evidence="6" key="1">
    <citation type="submission" date="2021-01" db="EMBL/GenBank/DDBJ databases">
        <authorList>
            <person name="Corre E."/>
            <person name="Pelletier E."/>
            <person name="Niang G."/>
            <person name="Scheremetjew M."/>
            <person name="Finn R."/>
            <person name="Kale V."/>
            <person name="Holt S."/>
            <person name="Cochrane G."/>
            <person name="Meng A."/>
            <person name="Brown T."/>
            <person name="Cohen L."/>
        </authorList>
    </citation>
    <scope>NUCLEOTIDE SEQUENCE</scope>
    <source>
        <strain evidence="6">10249 10 AB</strain>
    </source>
</reference>
<dbReference type="SUPFAM" id="SSF47188">
    <property type="entry name" value="Hemerythrin-like"/>
    <property type="match status" value="1"/>
</dbReference>
<dbReference type="AlphaFoldDB" id="A0A6U9ZBN9"/>
<dbReference type="EMBL" id="HBIX01016417">
    <property type="protein sequence ID" value="CAE0719115.1"/>
    <property type="molecule type" value="Transcribed_RNA"/>
</dbReference>
<accession>A0A6U9ZBN9</accession>
<evidence type="ECO:0000256" key="2">
    <source>
        <dbReference type="ARBA" id="ARBA00022723"/>
    </source>
</evidence>
<evidence type="ECO:0000259" key="5">
    <source>
        <dbReference type="Pfam" id="PF01814"/>
    </source>
</evidence>
<evidence type="ECO:0000256" key="4">
    <source>
        <dbReference type="SAM" id="MobiDB-lite"/>
    </source>
</evidence>
<evidence type="ECO:0000313" key="7">
    <source>
        <dbReference type="EMBL" id="CAE0719116.1"/>
    </source>
</evidence>
<dbReference type="GO" id="GO:0046872">
    <property type="term" value="F:metal ion binding"/>
    <property type="evidence" value="ECO:0007669"/>
    <property type="project" value="UniProtKB-KW"/>
</dbReference>
<comment type="similarity">
    <text evidence="1">Belongs to the hemerythrin family.</text>
</comment>
<protein>
    <recommendedName>
        <fullName evidence="5">Hemerythrin-like domain-containing protein</fullName>
    </recommendedName>
</protein>
<feature type="region of interest" description="Disordered" evidence="4">
    <location>
        <begin position="113"/>
        <end position="168"/>
    </location>
</feature>
<proteinExistence type="inferred from homology"/>
<feature type="domain" description="Hemerythrin-like" evidence="5">
    <location>
        <begin position="172"/>
        <end position="246"/>
    </location>
</feature>
<gene>
    <name evidence="6" type="ORF">PAUS00366_LOCUS11869</name>
    <name evidence="7" type="ORF">PAUS00366_LOCUS11870</name>
</gene>